<keyword evidence="1" id="KW-0472">Membrane</keyword>
<keyword evidence="3" id="KW-1185">Reference proteome</keyword>
<evidence type="ECO:0000313" key="2">
    <source>
        <dbReference type="EMBL" id="KAK4037608.1"/>
    </source>
</evidence>
<accession>A0ABR0B7E7</accession>
<evidence type="ECO:0000313" key="3">
    <source>
        <dbReference type="Proteomes" id="UP001234178"/>
    </source>
</evidence>
<proteinExistence type="predicted"/>
<organism evidence="2 3">
    <name type="scientific">Daphnia magna</name>
    <dbReference type="NCBI Taxonomy" id="35525"/>
    <lineage>
        <taxon>Eukaryota</taxon>
        <taxon>Metazoa</taxon>
        <taxon>Ecdysozoa</taxon>
        <taxon>Arthropoda</taxon>
        <taxon>Crustacea</taxon>
        <taxon>Branchiopoda</taxon>
        <taxon>Diplostraca</taxon>
        <taxon>Cladocera</taxon>
        <taxon>Anomopoda</taxon>
        <taxon>Daphniidae</taxon>
        <taxon>Daphnia</taxon>
    </lineage>
</organism>
<evidence type="ECO:0000256" key="1">
    <source>
        <dbReference type="SAM" id="Phobius"/>
    </source>
</evidence>
<dbReference type="Proteomes" id="UP001234178">
    <property type="component" value="Unassembled WGS sequence"/>
</dbReference>
<feature type="transmembrane region" description="Helical" evidence="1">
    <location>
        <begin position="24"/>
        <end position="43"/>
    </location>
</feature>
<sequence>MEGLDCVKYIIQSVWYPINMTTRYFVPSLFLFPVMDMVLATVCTEMGKANSMKHLGICSILDRDFSRSFLRASMKGFDADCSNGPGIDPCSPSSWAISHQRKLGVIHTPNEGDNDDEFFTSSYWILIDRHLHRLIAVHDERIEIVHPFFLALK</sequence>
<keyword evidence="1" id="KW-1133">Transmembrane helix</keyword>
<comment type="caution">
    <text evidence="2">The sequence shown here is derived from an EMBL/GenBank/DDBJ whole genome shotgun (WGS) entry which is preliminary data.</text>
</comment>
<keyword evidence="1" id="KW-0812">Transmembrane</keyword>
<reference evidence="2 3" key="1">
    <citation type="journal article" date="2023" name="Nucleic Acids Res.">
        <title>The hologenome of Daphnia magna reveals possible DNA methylation and microbiome-mediated evolution of the host genome.</title>
        <authorList>
            <person name="Chaturvedi A."/>
            <person name="Li X."/>
            <person name="Dhandapani V."/>
            <person name="Marshall H."/>
            <person name="Kissane S."/>
            <person name="Cuenca-Cambronero M."/>
            <person name="Asole G."/>
            <person name="Calvet F."/>
            <person name="Ruiz-Romero M."/>
            <person name="Marangio P."/>
            <person name="Guigo R."/>
            <person name="Rago D."/>
            <person name="Mirbahai L."/>
            <person name="Eastwood N."/>
            <person name="Colbourne J.K."/>
            <person name="Zhou J."/>
            <person name="Mallon E."/>
            <person name="Orsini L."/>
        </authorList>
    </citation>
    <scope>NUCLEOTIDE SEQUENCE [LARGE SCALE GENOMIC DNA]</scope>
    <source>
        <strain evidence="2">LRV0_1</strain>
    </source>
</reference>
<name>A0ABR0B7E7_9CRUS</name>
<gene>
    <name evidence="2" type="ORF">OUZ56_029639</name>
</gene>
<protein>
    <submittedName>
        <fullName evidence="2">Uncharacterized protein</fullName>
    </submittedName>
</protein>
<dbReference type="EMBL" id="JAOYFB010000040">
    <property type="protein sequence ID" value="KAK4037608.1"/>
    <property type="molecule type" value="Genomic_DNA"/>
</dbReference>